<feature type="transmembrane region" description="Helical" evidence="7">
    <location>
        <begin position="84"/>
        <end position="108"/>
    </location>
</feature>
<feature type="compositionally biased region" description="Basic and acidic residues" evidence="6">
    <location>
        <begin position="156"/>
        <end position="168"/>
    </location>
</feature>
<evidence type="ECO:0000313" key="10">
    <source>
        <dbReference type="Proteomes" id="UP000313066"/>
    </source>
</evidence>
<dbReference type="PANTHER" id="PTHR38459">
    <property type="entry name" value="PROPHAGE BACTOPRENOL-LINKED GLUCOSE TRANSLOCASE HOMOLOG"/>
    <property type="match status" value="1"/>
</dbReference>
<dbReference type="InterPro" id="IPR051401">
    <property type="entry name" value="GtrA_CellWall_Glycosyl"/>
</dbReference>
<comment type="subcellular location">
    <subcellularLocation>
        <location evidence="1">Membrane</location>
        <topology evidence="1">Multi-pass membrane protein</topology>
    </subcellularLocation>
</comment>
<comment type="caution">
    <text evidence="9">The sequence shown here is derived from an EMBL/GenBank/DDBJ whole genome shotgun (WGS) entry which is preliminary data.</text>
</comment>
<dbReference type="GO" id="GO:0000271">
    <property type="term" value="P:polysaccharide biosynthetic process"/>
    <property type="evidence" value="ECO:0007669"/>
    <property type="project" value="InterPro"/>
</dbReference>
<proteinExistence type="inferred from homology"/>
<dbReference type="RefSeq" id="WP_139573426.1">
    <property type="nucleotide sequence ID" value="NZ_VDMA02000003.1"/>
</dbReference>
<feature type="transmembrane region" description="Helical" evidence="7">
    <location>
        <begin position="114"/>
        <end position="133"/>
    </location>
</feature>
<keyword evidence="5 7" id="KW-0472">Membrane</keyword>
<dbReference type="GO" id="GO:0005886">
    <property type="term" value="C:plasma membrane"/>
    <property type="evidence" value="ECO:0007669"/>
    <property type="project" value="TreeGrafter"/>
</dbReference>
<sequence>MQFLRRAYERFAALIHELIKFGLVGAIAFVIDFGGTNVLRFGVGMGPLFSKVLATIVAATFAYAGNRFWTYRHRQQSGLAREYVLFFLLNAIGLLPSLLTIGFVTYSLGLHDTLSYNIAQAIGLGLGTLFRLWSYKKWVFLAATKLAEESAEGAVERVGARPHPDVKAQADPLTTS</sequence>
<evidence type="ECO:0000256" key="5">
    <source>
        <dbReference type="ARBA" id="ARBA00023136"/>
    </source>
</evidence>
<name>A0A5N6C165_9ACTN</name>
<dbReference type="InterPro" id="IPR007267">
    <property type="entry name" value="GtrA_DPMS_TM"/>
</dbReference>
<feature type="transmembrane region" description="Helical" evidence="7">
    <location>
        <begin position="43"/>
        <end position="64"/>
    </location>
</feature>
<protein>
    <submittedName>
        <fullName evidence="9">GtrA family protein</fullName>
    </submittedName>
</protein>
<evidence type="ECO:0000256" key="2">
    <source>
        <dbReference type="ARBA" id="ARBA00009399"/>
    </source>
</evidence>
<keyword evidence="10" id="KW-1185">Reference proteome</keyword>
<evidence type="ECO:0000256" key="7">
    <source>
        <dbReference type="SAM" id="Phobius"/>
    </source>
</evidence>
<evidence type="ECO:0000313" key="9">
    <source>
        <dbReference type="EMBL" id="KAB8186498.1"/>
    </source>
</evidence>
<evidence type="ECO:0000256" key="3">
    <source>
        <dbReference type="ARBA" id="ARBA00022692"/>
    </source>
</evidence>
<dbReference type="Proteomes" id="UP000313066">
    <property type="component" value="Unassembled WGS sequence"/>
</dbReference>
<reference evidence="9 10" key="1">
    <citation type="submission" date="2019-10" db="EMBL/GenBank/DDBJ databases">
        <title>Nonomuraea sp. nov., isolated from Phyllanthus amarus.</title>
        <authorList>
            <person name="Klykleung N."/>
            <person name="Tanasupawat S."/>
        </authorList>
    </citation>
    <scope>NUCLEOTIDE SEQUENCE [LARGE SCALE GENOMIC DNA]</scope>
    <source>
        <strain evidence="9 10">CR1-09</strain>
    </source>
</reference>
<organism evidence="9 10">
    <name type="scientific">Microbispora catharanthi</name>
    <dbReference type="NCBI Taxonomy" id="1712871"/>
    <lineage>
        <taxon>Bacteria</taxon>
        <taxon>Bacillati</taxon>
        <taxon>Actinomycetota</taxon>
        <taxon>Actinomycetes</taxon>
        <taxon>Streptosporangiales</taxon>
        <taxon>Streptosporangiaceae</taxon>
        <taxon>Microbispora</taxon>
    </lineage>
</organism>
<evidence type="ECO:0000256" key="6">
    <source>
        <dbReference type="SAM" id="MobiDB-lite"/>
    </source>
</evidence>
<comment type="similarity">
    <text evidence="2">Belongs to the GtrA family.</text>
</comment>
<gene>
    <name evidence="9" type="ORF">FH610_006795</name>
</gene>
<dbReference type="PANTHER" id="PTHR38459:SF1">
    <property type="entry name" value="PROPHAGE BACTOPRENOL-LINKED GLUCOSE TRANSLOCASE HOMOLOG"/>
    <property type="match status" value="1"/>
</dbReference>
<keyword evidence="3 7" id="KW-0812">Transmembrane</keyword>
<dbReference type="Pfam" id="PF04138">
    <property type="entry name" value="GtrA_DPMS_TM"/>
    <property type="match status" value="1"/>
</dbReference>
<dbReference type="AlphaFoldDB" id="A0A5N6C165"/>
<evidence type="ECO:0000256" key="4">
    <source>
        <dbReference type="ARBA" id="ARBA00022989"/>
    </source>
</evidence>
<evidence type="ECO:0000256" key="1">
    <source>
        <dbReference type="ARBA" id="ARBA00004141"/>
    </source>
</evidence>
<feature type="region of interest" description="Disordered" evidence="6">
    <location>
        <begin position="156"/>
        <end position="176"/>
    </location>
</feature>
<keyword evidence="4 7" id="KW-1133">Transmembrane helix</keyword>
<feature type="domain" description="GtrA/DPMS transmembrane" evidence="8">
    <location>
        <begin position="20"/>
        <end position="140"/>
    </location>
</feature>
<feature type="transmembrane region" description="Helical" evidence="7">
    <location>
        <begin position="12"/>
        <end position="31"/>
    </location>
</feature>
<accession>A0A5N6C165</accession>
<evidence type="ECO:0000259" key="8">
    <source>
        <dbReference type="Pfam" id="PF04138"/>
    </source>
</evidence>
<dbReference type="EMBL" id="VDMA02000003">
    <property type="protein sequence ID" value="KAB8186498.1"/>
    <property type="molecule type" value="Genomic_DNA"/>
</dbReference>